<dbReference type="AlphaFoldDB" id="A0A4U1HZZ8"/>
<evidence type="ECO:0000256" key="1">
    <source>
        <dbReference type="SAM" id="MobiDB-lite"/>
    </source>
</evidence>
<feature type="compositionally biased region" description="Low complexity" evidence="1">
    <location>
        <begin position="76"/>
        <end position="93"/>
    </location>
</feature>
<dbReference type="Proteomes" id="UP000305539">
    <property type="component" value="Unassembled WGS sequence"/>
</dbReference>
<proteinExistence type="predicted"/>
<protein>
    <submittedName>
        <fullName evidence="3">Uncharacterized protein</fullName>
    </submittedName>
</protein>
<name>A0A4U1HZZ8_9BURK</name>
<feature type="signal peptide" evidence="2">
    <location>
        <begin position="1"/>
        <end position="22"/>
    </location>
</feature>
<evidence type="ECO:0000256" key="2">
    <source>
        <dbReference type="SAM" id="SignalP"/>
    </source>
</evidence>
<dbReference type="OrthoDB" id="9132841at2"/>
<gene>
    <name evidence="3" type="ORF">FAZ69_20395</name>
</gene>
<dbReference type="RefSeq" id="WP_136896909.1">
    <property type="nucleotide sequence ID" value="NZ_SWJE01000011.1"/>
</dbReference>
<accession>A0A4U1HZZ8</accession>
<evidence type="ECO:0000313" key="4">
    <source>
        <dbReference type="Proteomes" id="UP000305539"/>
    </source>
</evidence>
<feature type="region of interest" description="Disordered" evidence="1">
    <location>
        <begin position="55"/>
        <end position="93"/>
    </location>
</feature>
<dbReference type="EMBL" id="SWJE01000011">
    <property type="protein sequence ID" value="TKC86226.1"/>
    <property type="molecule type" value="Genomic_DNA"/>
</dbReference>
<sequence length="177" mass="17492">MNIRISACACVALLTISGAALAQRPLVYPARSQTPAQQSIDSALCYAQATSQTHVDIARQPQKPTRTTPINFAADAGHGASAPPLPPAAAASGPHAASSAAAANASSSAAAGPAAAAASGTASSTTLALGASGASGTLSVSGASNLQMPPLPPPEPPMTTYWHAFGDCMQDRGYIVR</sequence>
<evidence type="ECO:0000313" key="3">
    <source>
        <dbReference type="EMBL" id="TKC86226.1"/>
    </source>
</evidence>
<feature type="chain" id="PRO_5020897683" evidence="2">
    <location>
        <begin position="23"/>
        <end position="177"/>
    </location>
</feature>
<keyword evidence="2" id="KW-0732">Signal</keyword>
<comment type="caution">
    <text evidence="3">The sequence shown here is derived from an EMBL/GenBank/DDBJ whole genome shotgun (WGS) entry which is preliminary data.</text>
</comment>
<reference evidence="3 4" key="1">
    <citation type="submission" date="2019-04" db="EMBL/GenBank/DDBJ databases">
        <title>Trinickia sp. 7GSK02, isolated from subtropical forest soil.</title>
        <authorList>
            <person name="Gao Z.-H."/>
            <person name="Qiu L.-H."/>
        </authorList>
    </citation>
    <scope>NUCLEOTIDE SEQUENCE [LARGE SCALE GENOMIC DNA]</scope>
    <source>
        <strain evidence="3 4">7GSK02</strain>
    </source>
</reference>
<organism evidence="3 4">
    <name type="scientific">Trinickia terrae</name>
    <dbReference type="NCBI Taxonomy" id="2571161"/>
    <lineage>
        <taxon>Bacteria</taxon>
        <taxon>Pseudomonadati</taxon>
        <taxon>Pseudomonadota</taxon>
        <taxon>Betaproteobacteria</taxon>
        <taxon>Burkholderiales</taxon>
        <taxon>Burkholderiaceae</taxon>
        <taxon>Trinickia</taxon>
    </lineage>
</organism>
<keyword evidence="4" id="KW-1185">Reference proteome</keyword>